<feature type="transmembrane region" description="Helical" evidence="1">
    <location>
        <begin position="49"/>
        <end position="71"/>
    </location>
</feature>
<evidence type="ECO:0000256" key="1">
    <source>
        <dbReference type="SAM" id="Phobius"/>
    </source>
</evidence>
<evidence type="ECO:0000313" key="2">
    <source>
        <dbReference type="EMBL" id="AZP14522.1"/>
    </source>
</evidence>
<proteinExistence type="predicted"/>
<protein>
    <submittedName>
        <fullName evidence="2">DUF1269 domain-containing protein</fullName>
    </submittedName>
</protein>
<name>A0A3Q9BV99_9BURK</name>
<keyword evidence="1" id="KW-0812">Transmembrane</keyword>
<keyword evidence="1" id="KW-1133">Transmembrane helix</keyword>
<dbReference type="AlphaFoldDB" id="A0A3Q9BV99"/>
<accession>A0A3Q9BV99</accession>
<sequence>MLPDIPHARAMLDELLLARVEERHMHFCAKEGTLPADMPEANFLQQTDIIHGIGIGSIIGAVSGMIAGALLMMFPPEGMELRVAALLVAALCGAIFGSWASGMAAAAIPSSRLAPFRDAIKAGQVLLIIDLPLRRVAEIEELILQRHPEVNFGGMEPHIPVFP</sequence>
<organism evidence="2 3">
    <name type="scientific">Undibacterium parvum</name>
    <dbReference type="NCBI Taxonomy" id="401471"/>
    <lineage>
        <taxon>Bacteria</taxon>
        <taxon>Pseudomonadati</taxon>
        <taxon>Pseudomonadota</taxon>
        <taxon>Betaproteobacteria</taxon>
        <taxon>Burkholderiales</taxon>
        <taxon>Oxalobacteraceae</taxon>
        <taxon>Undibacterium</taxon>
    </lineage>
</organism>
<dbReference type="OrthoDB" id="8775484at2"/>
<reference evidence="2 3" key="1">
    <citation type="journal article" date="2011" name="Int. J. Syst. Evol. Microbiol.">
        <title>Description of Undibacterium oligocarboniphilum sp. nov., isolated from purified water, and Undibacterium pigrum strain CCUG 49012 as the type strain of Undibacterium parvum sp. nov., and emended descriptions of the genus Undibacterium and the species Undibacterium pigrum.</title>
        <authorList>
            <person name="Eder W."/>
            <person name="Wanner G."/>
            <person name="Ludwig W."/>
            <person name="Busse H.J."/>
            <person name="Ziemke-Kageler F."/>
            <person name="Lang E."/>
        </authorList>
    </citation>
    <scope>NUCLEOTIDE SEQUENCE [LARGE SCALE GENOMIC DNA]</scope>
    <source>
        <strain evidence="2 3">DSM 23061</strain>
    </source>
</reference>
<evidence type="ECO:0000313" key="3">
    <source>
        <dbReference type="Proteomes" id="UP000275663"/>
    </source>
</evidence>
<dbReference type="Proteomes" id="UP000275663">
    <property type="component" value="Chromosome"/>
</dbReference>
<keyword evidence="3" id="KW-1185">Reference proteome</keyword>
<dbReference type="KEGG" id="upv:EJN92_10925"/>
<feature type="transmembrane region" description="Helical" evidence="1">
    <location>
        <begin position="83"/>
        <end position="108"/>
    </location>
</feature>
<dbReference type="EMBL" id="CP034464">
    <property type="protein sequence ID" value="AZP14522.1"/>
    <property type="molecule type" value="Genomic_DNA"/>
</dbReference>
<keyword evidence="1" id="KW-0472">Membrane</keyword>
<gene>
    <name evidence="2" type="ORF">EJN92_10925</name>
</gene>